<dbReference type="GO" id="GO:0051959">
    <property type="term" value="F:dynein light intermediate chain binding"/>
    <property type="evidence" value="ECO:0007669"/>
    <property type="project" value="InterPro"/>
</dbReference>
<protein>
    <submittedName>
        <fullName evidence="2">Uncharacterized protein</fullName>
    </submittedName>
</protein>
<dbReference type="GO" id="GO:0005858">
    <property type="term" value="C:axonemal dynein complex"/>
    <property type="evidence" value="ECO:0007669"/>
    <property type="project" value="TreeGrafter"/>
</dbReference>
<accession>A0A0C3BJH3</accession>
<dbReference type="AlphaFoldDB" id="A0A0C3BJH3"/>
<dbReference type="GO" id="GO:0007018">
    <property type="term" value="P:microtubule-based movement"/>
    <property type="evidence" value="ECO:0007669"/>
    <property type="project" value="InterPro"/>
</dbReference>
<dbReference type="PANTHER" id="PTHR46532">
    <property type="entry name" value="MALE FERTILITY FACTOR KL5"/>
    <property type="match status" value="1"/>
</dbReference>
<evidence type="ECO:0000313" key="3">
    <source>
        <dbReference type="Proteomes" id="UP000054166"/>
    </source>
</evidence>
<dbReference type="InParanoid" id="A0A0C3BJH3"/>
<gene>
    <name evidence="2" type="ORF">PILCRDRAFT_4982</name>
</gene>
<sequence>MATADSELLCSPSQITSSNELEFTFDDDEFDERVFTCAAEDEDLIYVVKVKAEGEDDTAQTYSYQLTMHLSYSPSHVTSLALIKRATTLDPLSPLATQLHILNLFGGDETPYESLHAVVSSGIKPWFDAFVGTRGGGKDGDSKMARGSLTKRYNVEMPETHLLIHPTIQHVVSEALATNTRPYRRWGYATGCADSGNIQQAEGDKRLKEEKFLEGNMTLKPIVHEIRIQNQVIFLDPPIEYARSTWIHQLHDWLGIMCRLRRIQSSRYEIGLQMQGAAVVETSYISLLTHFPDNALERPFSLIEIKVQHLRDYISKWLQFQSLWDLEAEYVFNRLGEDLAHS</sequence>
<keyword evidence="3" id="KW-1185">Reference proteome</keyword>
<evidence type="ECO:0000256" key="1">
    <source>
        <dbReference type="ARBA" id="ARBA00008887"/>
    </source>
</evidence>
<reference evidence="2 3" key="1">
    <citation type="submission" date="2014-04" db="EMBL/GenBank/DDBJ databases">
        <authorList>
            <consortium name="DOE Joint Genome Institute"/>
            <person name="Kuo A."/>
            <person name="Tarkka M."/>
            <person name="Buscot F."/>
            <person name="Kohler A."/>
            <person name="Nagy L.G."/>
            <person name="Floudas D."/>
            <person name="Copeland A."/>
            <person name="Barry K.W."/>
            <person name="Cichocki N."/>
            <person name="Veneault-Fourrey C."/>
            <person name="LaButti K."/>
            <person name="Lindquist E.A."/>
            <person name="Lipzen A."/>
            <person name="Lundell T."/>
            <person name="Morin E."/>
            <person name="Murat C."/>
            <person name="Sun H."/>
            <person name="Tunlid A."/>
            <person name="Henrissat B."/>
            <person name="Grigoriev I.V."/>
            <person name="Hibbett D.S."/>
            <person name="Martin F."/>
            <person name="Nordberg H.P."/>
            <person name="Cantor M.N."/>
            <person name="Hua S.X."/>
        </authorList>
    </citation>
    <scope>NUCLEOTIDE SEQUENCE [LARGE SCALE GENOMIC DNA]</scope>
    <source>
        <strain evidence="2 3">F 1598</strain>
    </source>
</reference>
<dbReference type="GO" id="GO:0045505">
    <property type="term" value="F:dynein intermediate chain binding"/>
    <property type="evidence" value="ECO:0007669"/>
    <property type="project" value="InterPro"/>
</dbReference>
<dbReference type="InterPro" id="IPR026983">
    <property type="entry name" value="DHC"/>
</dbReference>
<organism evidence="2 3">
    <name type="scientific">Piloderma croceum (strain F 1598)</name>
    <dbReference type="NCBI Taxonomy" id="765440"/>
    <lineage>
        <taxon>Eukaryota</taxon>
        <taxon>Fungi</taxon>
        <taxon>Dikarya</taxon>
        <taxon>Basidiomycota</taxon>
        <taxon>Agaricomycotina</taxon>
        <taxon>Agaricomycetes</taxon>
        <taxon>Agaricomycetidae</taxon>
        <taxon>Atheliales</taxon>
        <taxon>Atheliaceae</taxon>
        <taxon>Piloderma</taxon>
    </lineage>
</organism>
<dbReference type="Proteomes" id="UP000054166">
    <property type="component" value="Unassembled WGS sequence"/>
</dbReference>
<dbReference type="OrthoDB" id="3045840at2759"/>
<dbReference type="PANTHER" id="PTHR46532:SF4">
    <property type="entry name" value="AAA+ ATPASE DOMAIN-CONTAINING PROTEIN"/>
    <property type="match status" value="1"/>
</dbReference>
<proteinExistence type="inferred from homology"/>
<dbReference type="STRING" id="765440.A0A0C3BJH3"/>
<reference evidence="3" key="2">
    <citation type="submission" date="2015-01" db="EMBL/GenBank/DDBJ databases">
        <title>Evolutionary Origins and Diversification of the Mycorrhizal Mutualists.</title>
        <authorList>
            <consortium name="DOE Joint Genome Institute"/>
            <consortium name="Mycorrhizal Genomics Consortium"/>
            <person name="Kohler A."/>
            <person name="Kuo A."/>
            <person name="Nagy L.G."/>
            <person name="Floudas D."/>
            <person name="Copeland A."/>
            <person name="Barry K.W."/>
            <person name="Cichocki N."/>
            <person name="Veneault-Fourrey C."/>
            <person name="LaButti K."/>
            <person name="Lindquist E.A."/>
            <person name="Lipzen A."/>
            <person name="Lundell T."/>
            <person name="Morin E."/>
            <person name="Murat C."/>
            <person name="Riley R."/>
            <person name="Ohm R."/>
            <person name="Sun H."/>
            <person name="Tunlid A."/>
            <person name="Henrissat B."/>
            <person name="Grigoriev I.V."/>
            <person name="Hibbett D.S."/>
            <person name="Martin F."/>
        </authorList>
    </citation>
    <scope>NUCLEOTIDE SEQUENCE [LARGE SCALE GENOMIC DNA]</scope>
    <source>
        <strain evidence="3">F 1598</strain>
    </source>
</reference>
<evidence type="ECO:0000313" key="2">
    <source>
        <dbReference type="EMBL" id="KIM86498.1"/>
    </source>
</evidence>
<comment type="similarity">
    <text evidence="1">Belongs to the dynein heavy chain family.</text>
</comment>
<dbReference type="EMBL" id="KN832982">
    <property type="protein sequence ID" value="KIM86498.1"/>
    <property type="molecule type" value="Genomic_DNA"/>
</dbReference>
<dbReference type="HOGENOM" id="CLU_811615_0_0_1"/>
<name>A0A0C3BJH3_PILCF</name>